<keyword evidence="2" id="KW-1185">Reference proteome</keyword>
<dbReference type="AlphaFoldDB" id="A0A2S0RCX7"/>
<gene>
    <name evidence="1" type="ORF">HYN48_02845</name>
</gene>
<dbReference type="EMBL" id="CP028811">
    <property type="protein sequence ID" value="AWA29108.1"/>
    <property type="molecule type" value="Genomic_DNA"/>
</dbReference>
<dbReference type="RefSeq" id="WP_108369694.1">
    <property type="nucleotide sequence ID" value="NZ_CP028811.1"/>
</dbReference>
<dbReference type="OrthoDB" id="1255502at2"/>
<organism evidence="1 2">
    <name type="scientific">Flavobacterium magnum</name>
    <dbReference type="NCBI Taxonomy" id="2162713"/>
    <lineage>
        <taxon>Bacteria</taxon>
        <taxon>Pseudomonadati</taxon>
        <taxon>Bacteroidota</taxon>
        <taxon>Flavobacteriia</taxon>
        <taxon>Flavobacteriales</taxon>
        <taxon>Flavobacteriaceae</taxon>
        <taxon>Flavobacterium</taxon>
    </lineage>
</organism>
<reference evidence="1 2" key="1">
    <citation type="submission" date="2018-04" db="EMBL/GenBank/DDBJ databases">
        <title>Genome sequencing of Flavobacterium sp. HYN0048.</title>
        <authorList>
            <person name="Yi H."/>
            <person name="Baek C."/>
        </authorList>
    </citation>
    <scope>NUCLEOTIDE SEQUENCE [LARGE SCALE GENOMIC DNA]</scope>
    <source>
        <strain evidence="1 2">HYN0048</strain>
    </source>
</reference>
<proteinExistence type="predicted"/>
<protein>
    <submittedName>
        <fullName evidence="1">Uncharacterized protein</fullName>
    </submittedName>
</protein>
<name>A0A2S0RCX7_9FLAO</name>
<sequence>MKTLFCLLIIIFPSFSYPQSDLDKTLKAGELLLGGLSILKVAKTDPKKDSRTIESVCVKNKLAEKITFRLEGKDSQDNDIKKEMVVQNDGKECVFNLPKGIYTYEVVLASKDIYKRGEYKFEDDVIITIKKE</sequence>
<evidence type="ECO:0000313" key="1">
    <source>
        <dbReference type="EMBL" id="AWA29108.1"/>
    </source>
</evidence>
<accession>A0A2S0RCX7</accession>
<dbReference type="KEGG" id="fmg:HYN48_02845"/>
<dbReference type="Proteomes" id="UP000244193">
    <property type="component" value="Chromosome"/>
</dbReference>
<evidence type="ECO:0000313" key="2">
    <source>
        <dbReference type="Proteomes" id="UP000244193"/>
    </source>
</evidence>